<dbReference type="Proteomes" id="UP000834106">
    <property type="component" value="Chromosome 7"/>
</dbReference>
<dbReference type="EMBL" id="OU503042">
    <property type="protein sequence ID" value="CAI9764263.1"/>
    <property type="molecule type" value="Genomic_DNA"/>
</dbReference>
<evidence type="ECO:0000256" key="1">
    <source>
        <dbReference type="SAM" id="Coils"/>
    </source>
</evidence>
<organism evidence="2 3">
    <name type="scientific">Fraxinus pennsylvanica</name>
    <dbReference type="NCBI Taxonomy" id="56036"/>
    <lineage>
        <taxon>Eukaryota</taxon>
        <taxon>Viridiplantae</taxon>
        <taxon>Streptophyta</taxon>
        <taxon>Embryophyta</taxon>
        <taxon>Tracheophyta</taxon>
        <taxon>Spermatophyta</taxon>
        <taxon>Magnoliopsida</taxon>
        <taxon>eudicotyledons</taxon>
        <taxon>Gunneridae</taxon>
        <taxon>Pentapetalae</taxon>
        <taxon>asterids</taxon>
        <taxon>lamiids</taxon>
        <taxon>Lamiales</taxon>
        <taxon>Oleaceae</taxon>
        <taxon>Oleeae</taxon>
        <taxon>Fraxinus</taxon>
    </lineage>
</organism>
<name>A0AAD2DTP2_9LAMI</name>
<evidence type="ECO:0000313" key="2">
    <source>
        <dbReference type="EMBL" id="CAI9764263.1"/>
    </source>
</evidence>
<gene>
    <name evidence="2" type="ORF">FPE_LOCUS11693</name>
</gene>
<dbReference type="AlphaFoldDB" id="A0AAD2DTP2"/>
<keyword evidence="1" id="KW-0175">Coiled coil</keyword>
<protein>
    <submittedName>
        <fullName evidence="2">Uncharacterized protein</fullName>
    </submittedName>
</protein>
<sequence length="124" mass="14135">MGKFEGGKVVGSVNLDRSFTLWSALSGASFRQKIINSIRCGGGIPLKQTKTEKKQQSVSNKLSELLKQQEFRENEEKVRKKEKALEELKTVAKKLQQDSNSEILHNLPRSLQSSECFLLRLRSW</sequence>
<feature type="coiled-coil region" evidence="1">
    <location>
        <begin position="67"/>
        <end position="98"/>
    </location>
</feature>
<evidence type="ECO:0000313" key="3">
    <source>
        <dbReference type="Proteomes" id="UP000834106"/>
    </source>
</evidence>
<proteinExistence type="predicted"/>
<reference evidence="2" key="1">
    <citation type="submission" date="2023-05" db="EMBL/GenBank/DDBJ databases">
        <authorList>
            <person name="Huff M."/>
        </authorList>
    </citation>
    <scope>NUCLEOTIDE SEQUENCE</scope>
</reference>
<accession>A0AAD2DTP2</accession>
<keyword evidence="3" id="KW-1185">Reference proteome</keyword>